<sequence length="161" mass="17894">MKHTISVLVENKAGVLARISGLFARRGFNIDSLAVGTTEDKNISRITLLVDGDDYIAEQVTKQLNKQIDVIKVRKLDQEEITRRELVLVKVKMSADQRGEIIDIVKIMQGEIVDISHTTLTVEMSDKPEKIDLLIDLLTPYNIVEVARTGTIALQKGAAIV</sequence>
<accession>A0ACD1ABY1</accession>
<dbReference type="EMBL" id="CP042469">
    <property type="protein sequence ID" value="QOX63838.1"/>
    <property type="molecule type" value="Genomic_DNA"/>
</dbReference>
<organism evidence="1 2">
    <name type="scientific">Anoxybacterium hadale</name>
    <dbReference type="NCBI Taxonomy" id="3408580"/>
    <lineage>
        <taxon>Bacteria</taxon>
        <taxon>Bacillati</taxon>
        <taxon>Bacillota</taxon>
        <taxon>Clostridia</taxon>
        <taxon>Peptostreptococcales</taxon>
        <taxon>Anaerovoracaceae</taxon>
        <taxon>Anoxybacterium</taxon>
    </lineage>
</organism>
<name>A0ACD1ABY1_9FIRM</name>
<evidence type="ECO:0000313" key="2">
    <source>
        <dbReference type="Proteomes" id="UP000594014"/>
    </source>
</evidence>
<dbReference type="Proteomes" id="UP000594014">
    <property type="component" value="Chromosome"/>
</dbReference>
<dbReference type="EC" id="2.2.1.6" evidence="1"/>
<keyword evidence="2" id="KW-1185">Reference proteome</keyword>
<proteinExistence type="predicted"/>
<reference evidence="1" key="1">
    <citation type="submission" date="2019-08" db="EMBL/GenBank/DDBJ databases">
        <title>Genome sequence of Clostridiales bacterium MT110.</title>
        <authorList>
            <person name="Cao J."/>
        </authorList>
    </citation>
    <scope>NUCLEOTIDE SEQUENCE</scope>
    <source>
        <strain evidence="1">MT110</strain>
    </source>
</reference>
<evidence type="ECO:0000313" key="1">
    <source>
        <dbReference type="EMBL" id="QOX63838.1"/>
    </source>
</evidence>
<keyword evidence="1" id="KW-0808">Transferase</keyword>
<protein>
    <submittedName>
        <fullName evidence="1">Acetolactate synthase small subunit</fullName>
        <ecNumber evidence="1">2.2.1.6</ecNumber>
    </submittedName>
</protein>
<gene>
    <name evidence="1" type="primary">ilvN</name>
    <name evidence="1" type="ORF">FRZ06_11075</name>
</gene>